<organism evidence="2 3">
    <name type="scientific">Candidatus Pullichristensenella stercorigallinarum</name>
    <dbReference type="NCBI Taxonomy" id="2840909"/>
    <lineage>
        <taxon>Bacteria</taxon>
        <taxon>Bacillati</taxon>
        <taxon>Bacillota</taxon>
        <taxon>Clostridia</taxon>
        <taxon>Candidatus Pullichristensenella</taxon>
    </lineage>
</organism>
<dbReference type="Pfam" id="PF02645">
    <property type="entry name" value="DegV"/>
    <property type="match status" value="1"/>
</dbReference>
<evidence type="ECO:0000313" key="3">
    <source>
        <dbReference type="Proteomes" id="UP000824260"/>
    </source>
</evidence>
<dbReference type="AlphaFoldDB" id="A0A9D0ZNV1"/>
<dbReference type="SUPFAM" id="SSF82549">
    <property type="entry name" value="DAK1/DegV-like"/>
    <property type="match status" value="1"/>
</dbReference>
<keyword evidence="1" id="KW-0446">Lipid-binding</keyword>
<sequence length="289" mass="31998">MSYQIYSDATADTCPSMLEGLPQAEIIPMEVMLGDRPRTYGPGGDLTVEQFYAEQRAGKFASTSQINPLVYRKAFEKSLKAGLDIIYLCFSSGLSGTIERARQCMRELAEEYPERKLICVDTLCASVGEGFLLCEALKKQAEGMSIEELASWVKENRLRVCHWFTVDTFDHLRHGGRVSGAVAMIGTALQIKPLLHVDDTGHLQVMGKPRGRRKAIETQLSLMRQGWTPEMGKMVAIGHGDCPAEAELLRETMAQNFPEAQIHIAPIGPIIGAHTGPDMLAILYWGNNR</sequence>
<dbReference type="Gene3D" id="3.40.50.10170">
    <property type="match status" value="1"/>
</dbReference>
<dbReference type="InterPro" id="IPR003797">
    <property type="entry name" value="DegV"/>
</dbReference>
<accession>A0A9D0ZNV1</accession>
<dbReference type="Proteomes" id="UP000824260">
    <property type="component" value="Unassembled WGS sequence"/>
</dbReference>
<protein>
    <submittedName>
        <fullName evidence="2">DegV family protein</fullName>
    </submittedName>
</protein>
<dbReference type="PROSITE" id="PS51482">
    <property type="entry name" value="DEGV"/>
    <property type="match status" value="1"/>
</dbReference>
<evidence type="ECO:0000313" key="2">
    <source>
        <dbReference type="EMBL" id="HIQ83875.1"/>
    </source>
</evidence>
<dbReference type="InterPro" id="IPR043168">
    <property type="entry name" value="DegV_C"/>
</dbReference>
<gene>
    <name evidence="2" type="ORF">IAA52_12355</name>
</gene>
<dbReference type="GO" id="GO:0008289">
    <property type="term" value="F:lipid binding"/>
    <property type="evidence" value="ECO:0007669"/>
    <property type="project" value="UniProtKB-KW"/>
</dbReference>
<dbReference type="Gene3D" id="3.30.1180.10">
    <property type="match status" value="1"/>
</dbReference>
<evidence type="ECO:0000256" key="1">
    <source>
        <dbReference type="ARBA" id="ARBA00023121"/>
    </source>
</evidence>
<dbReference type="NCBIfam" id="TIGR00762">
    <property type="entry name" value="DegV"/>
    <property type="match status" value="1"/>
</dbReference>
<reference evidence="2" key="1">
    <citation type="submission" date="2020-10" db="EMBL/GenBank/DDBJ databases">
        <authorList>
            <person name="Gilroy R."/>
        </authorList>
    </citation>
    <scope>NUCLEOTIDE SEQUENCE</scope>
    <source>
        <strain evidence="2">ChiSjej6B24-2974</strain>
    </source>
</reference>
<dbReference type="PANTHER" id="PTHR33434">
    <property type="entry name" value="DEGV DOMAIN-CONTAINING PROTEIN DR_1986-RELATED"/>
    <property type="match status" value="1"/>
</dbReference>
<dbReference type="PANTHER" id="PTHR33434:SF2">
    <property type="entry name" value="FATTY ACID-BINDING PROTEIN TM_1468"/>
    <property type="match status" value="1"/>
</dbReference>
<dbReference type="InterPro" id="IPR050270">
    <property type="entry name" value="DegV_domain_contain"/>
</dbReference>
<reference evidence="2" key="2">
    <citation type="journal article" date="2021" name="PeerJ">
        <title>Extensive microbial diversity within the chicken gut microbiome revealed by metagenomics and culture.</title>
        <authorList>
            <person name="Gilroy R."/>
            <person name="Ravi A."/>
            <person name="Getino M."/>
            <person name="Pursley I."/>
            <person name="Horton D.L."/>
            <person name="Alikhan N.F."/>
            <person name="Baker D."/>
            <person name="Gharbi K."/>
            <person name="Hall N."/>
            <person name="Watson M."/>
            <person name="Adriaenssens E.M."/>
            <person name="Foster-Nyarko E."/>
            <person name="Jarju S."/>
            <person name="Secka A."/>
            <person name="Antonio M."/>
            <person name="Oren A."/>
            <person name="Chaudhuri R.R."/>
            <person name="La Ragione R."/>
            <person name="Hildebrand F."/>
            <person name="Pallen M.J."/>
        </authorList>
    </citation>
    <scope>NUCLEOTIDE SEQUENCE</scope>
    <source>
        <strain evidence="2">ChiSjej6B24-2974</strain>
    </source>
</reference>
<name>A0A9D0ZNV1_9FIRM</name>
<proteinExistence type="predicted"/>
<comment type="caution">
    <text evidence="2">The sequence shown here is derived from an EMBL/GenBank/DDBJ whole genome shotgun (WGS) entry which is preliminary data.</text>
</comment>
<dbReference type="EMBL" id="DVFZ01000116">
    <property type="protein sequence ID" value="HIQ83875.1"/>
    <property type="molecule type" value="Genomic_DNA"/>
</dbReference>